<keyword evidence="1" id="KW-0240">DNA-directed RNA polymerase</keyword>
<sequence length="161" mass="18979">MDKFEEEQARKEEKMLDILRHADKAVRKTTFGPTDYISIIRSYEVLAEYRAIGTLEECRKSVEICKAMIERNVTPENMEEYMKFEDECIQKDFTFDSLLEARKRMTAKKPAEKENEYGDIYAVCPNCGEHIINYLNKNVLPSHCMMCGQKIDWKVEKNEFP</sequence>
<proteinExistence type="predicted"/>
<keyword evidence="1" id="KW-0804">Transcription</keyword>
<dbReference type="GO" id="GO:0000428">
    <property type="term" value="C:DNA-directed RNA polymerase complex"/>
    <property type="evidence" value="ECO:0007669"/>
    <property type="project" value="UniProtKB-KW"/>
</dbReference>
<organism evidence="1">
    <name type="scientific">Myoviridae sp. ct5xZ3</name>
    <dbReference type="NCBI Taxonomy" id="2827601"/>
    <lineage>
        <taxon>Viruses</taxon>
        <taxon>Duplodnaviria</taxon>
        <taxon>Heunggongvirae</taxon>
        <taxon>Uroviricota</taxon>
        <taxon>Caudoviricetes</taxon>
    </lineage>
</organism>
<dbReference type="EMBL" id="BK057794">
    <property type="protein sequence ID" value="DAE92106.1"/>
    <property type="molecule type" value="Genomic_DNA"/>
</dbReference>
<evidence type="ECO:0000313" key="1">
    <source>
        <dbReference type="EMBL" id="DAE92106.1"/>
    </source>
</evidence>
<accession>A0A8S5RRY6</accession>
<name>A0A8S5RRY6_9CAUD</name>
<reference evidence="1" key="1">
    <citation type="journal article" date="2021" name="Proc. Natl. Acad. Sci. U.S.A.">
        <title>A Catalog of Tens of Thousands of Viruses from Human Metagenomes Reveals Hidden Associations with Chronic Diseases.</title>
        <authorList>
            <person name="Tisza M.J."/>
            <person name="Buck C.B."/>
        </authorList>
    </citation>
    <scope>NUCLEOTIDE SEQUENCE</scope>
    <source>
        <strain evidence="1">Ct5xZ3</strain>
    </source>
</reference>
<protein>
    <submittedName>
        <fullName evidence="1">DNA-directed RNA polymerase</fullName>
    </submittedName>
</protein>